<dbReference type="Proteomes" id="UP000005824">
    <property type="component" value="Unassembled WGS sequence"/>
</dbReference>
<dbReference type="Pfam" id="PF13581">
    <property type="entry name" value="HATPase_c_2"/>
    <property type="match status" value="1"/>
</dbReference>
<dbReference type="EMBL" id="ABVL01000023">
    <property type="protein sequence ID" value="EDY17183.1"/>
    <property type="molecule type" value="Genomic_DNA"/>
</dbReference>
<evidence type="ECO:0000256" key="1">
    <source>
        <dbReference type="ARBA" id="ARBA00022527"/>
    </source>
</evidence>
<dbReference type="InterPro" id="IPR003594">
    <property type="entry name" value="HATPase_dom"/>
</dbReference>
<dbReference type="Gene3D" id="3.30.565.10">
    <property type="entry name" value="Histidine kinase-like ATPase, C-terminal domain"/>
    <property type="match status" value="1"/>
</dbReference>
<keyword evidence="3" id="KW-0808">Transferase</keyword>
<feature type="domain" description="Histidine kinase/HSP90-like ATPase" evidence="2">
    <location>
        <begin position="10"/>
        <end position="136"/>
    </location>
</feature>
<sequence length="139" mass="15552">MHEGSITVRLPADLREIERLNRLIRQFGELHEVPSRALYAVNLALDEVVTNIVRHGFEDPKDQEVIAQVIAKPTEVITEVSDSGRAFDPLAIPPPNLDAPLAERTLGGLGIHLVRSLMDGVDYRRADGKNVLTMRKRIR</sequence>
<protein>
    <submittedName>
        <fullName evidence="3">Putative anti-sigma regulatory factor, serine/threonine protein kinase</fullName>
    </submittedName>
</protein>
<dbReference type="GO" id="GO:0004674">
    <property type="term" value="F:protein serine/threonine kinase activity"/>
    <property type="evidence" value="ECO:0007669"/>
    <property type="project" value="UniProtKB-KW"/>
</dbReference>
<accession>B4D8X5</accession>
<organism evidence="3 4">
    <name type="scientific">Chthoniobacter flavus Ellin428</name>
    <dbReference type="NCBI Taxonomy" id="497964"/>
    <lineage>
        <taxon>Bacteria</taxon>
        <taxon>Pseudomonadati</taxon>
        <taxon>Verrucomicrobiota</taxon>
        <taxon>Spartobacteria</taxon>
        <taxon>Chthoniobacterales</taxon>
        <taxon>Chthoniobacteraceae</taxon>
        <taxon>Chthoniobacter</taxon>
    </lineage>
</organism>
<dbReference type="PANTHER" id="PTHR35526:SF6">
    <property type="entry name" value="SLR1861 PROTEIN"/>
    <property type="match status" value="1"/>
</dbReference>
<dbReference type="STRING" id="497964.CfE428DRAFT_5365"/>
<evidence type="ECO:0000259" key="2">
    <source>
        <dbReference type="Pfam" id="PF13581"/>
    </source>
</evidence>
<keyword evidence="3" id="KW-0418">Kinase</keyword>
<comment type="caution">
    <text evidence="3">The sequence shown here is derived from an EMBL/GenBank/DDBJ whole genome shotgun (WGS) entry which is preliminary data.</text>
</comment>
<evidence type="ECO:0000313" key="4">
    <source>
        <dbReference type="Proteomes" id="UP000005824"/>
    </source>
</evidence>
<reference evidence="3 4" key="1">
    <citation type="journal article" date="2011" name="J. Bacteriol.">
        <title>Genome sequence of Chthoniobacter flavus Ellin428, an aerobic heterotrophic soil bacterium.</title>
        <authorList>
            <person name="Kant R."/>
            <person name="van Passel M.W."/>
            <person name="Palva A."/>
            <person name="Lucas S."/>
            <person name="Lapidus A."/>
            <person name="Glavina Del Rio T."/>
            <person name="Dalin E."/>
            <person name="Tice H."/>
            <person name="Bruce D."/>
            <person name="Goodwin L."/>
            <person name="Pitluck S."/>
            <person name="Larimer F.W."/>
            <person name="Land M.L."/>
            <person name="Hauser L."/>
            <person name="Sangwan P."/>
            <person name="de Vos W.M."/>
            <person name="Janssen P.H."/>
            <person name="Smidt H."/>
        </authorList>
    </citation>
    <scope>NUCLEOTIDE SEQUENCE [LARGE SCALE GENOMIC DNA]</scope>
    <source>
        <strain evidence="3 4">Ellin428</strain>
    </source>
</reference>
<dbReference type="eggNOG" id="COG2172">
    <property type="taxonomic scope" value="Bacteria"/>
</dbReference>
<dbReference type="RefSeq" id="WP_006982686.1">
    <property type="nucleotide sequence ID" value="NZ_ABVL01000023.1"/>
</dbReference>
<dbReference type="InParanoid" id="B4D8X5"/>
<dbReference type="AlphaFoldDB" id="B4D8X5"/>
<dbReference type="CDD" id="cd16936">
    <property type="entry name" value="HATPase_RsbW-like"/>
    <property type="match status" value="1"/>
</dbReference>
<dbReference type="InterPro" id="IPR050267">
    <property type="entry name" value="Anti-sigma-factor_SerPK"/>
</dbReference>
<keyword evidence="4" id="KW-1185">Reference proteome</keyword>
<name>B4D8X5_9BACT</name>
<keyword evidence="1 3" id="KW-0723">Serine/threonine-protein kinase</keyword>
<proteinExistence type="predicted"/>
<gene>
    <name evidence="3" type="ORF">CfE428DRAFT_5365</name>
</gene>
<dbReference type="PANTHER" id="PTHR35526">
    <property type="entry name" value="ANTI-SIGMA-F FACTOR RSBW-RELATED"/>
    <property type="match status" value="1"/>
</dbReference>
<dbReference type="SUPFAM" id="SSF55874">
    <property type="entry name" value="ATPase domain of HSP90 chaperone/DNA topoisomerase II/histidine kinase"/>
    <property type="match status" value="1"/>
</dbReference>
<evidence type="ECO:0000313" key="3">
    <source>
        <dbReference type="EMBL" id="EDY17183.1"/>
    </source>
</evidence>
<dbReference type="InterPro" id="IPR036890">
    <property type="entry name" value="HATPase_C_sf"/>
</dbReference>